<name>A0AAD7K8G4_9AGAR</name>
<evidence type="ECO:0000256" key="1">
    <source>
        <dbReference type="ARBA" id="ARBA00021175"/>
    </source>
</evidence>
<evidence type="ECO:0000256" key="5">
    <source>
        <dbReference type="SAM" id="Coils"/>
    </source>
</evidence>
<dbReference type="InterPro" id="IPR000907">
    <property type="entry name" value="LipOase"/>
</dbReference>
<dbReference type="SUPFAM" id="SSF52540">
    <property type="entry name" value="P-loop containing nucleoside triphosphate hydrolases"/>
    <property type="match status" value="1"/>
</dbReference>
<feature type="domain" description="Lipoxygenase" evidence="6">
    <location>
        <begin position="511"/>
        <end position="921"/>
    </location>
</feature>
<dbReference type="GO" id="GO:0043651">
    <property type="term" value="P:linoleic acid metabolic process"/>
    <property type="evidence" value="ECO:0007669"/>
    <property type="project" value="UniProtKB-ARBA"/>
</dbReference>
<sequence length="921" mass="105043">MDPHIDSLYYSWDSASGLNGYQDDVVIAVMGSTGTGKSSFVKFITGNSSIVVGNGLESETIDVQTFRVRDPASGRKLTIVDTPGFDDSRAGITDTEVLKKIADFLVEEYDSDRKLNGLVYLQRISDPRFGGQAGRNLKMFRKLCGSDSFKNVVVLTTFWDRLADEQQGSRREKELKSKFFKDLVDGGAHFMRHDRTIDSVRKVLGHIFALIPTNVQIQEEICLDGKSLEDTAAGSVRREEVEQIMARHEKEVTGIRAEMETIKRSNEKARRELEEERDKLQQELVRWQSEISVLKKGLDDEKKWREQLQAEVVKELKRQEESRKNDAKIKVMDNPPDGHSAQPVFRGTKDSNLYKFAHSERYPPHLKHIPWKYQTNIFHIFDALALIQTKALLIGGQSMICQPLMRRRAHLHTASAMQDLVTRNHDLHKKSQRKGLRDMYFKPNIGHRDDWYTDAVFGQQQFTGTNPSTITLAPPRWIHEFGTASCIQHRADIMQLLTDDPQNFFVQDCSDFRSIMGVSSSAEFASEARYGCSSVALFHLEPQGTLHPLAITLDYKANMEDSVTIFNRRVTSTTPGDESEDWPWRYAKMSAQVSDWLRHEVAVHLVNTHLVEEVIIVAAHRTFEPYHIVFQLLEPHWSTTLVLNKSARETLVPKVIIGMTGFTASQTYAFLKDAYKKFEWTDSYVPNDLRRRGFPIEDLNKSKYHNYGYARNIAGMWEILRKFVSTVLAEKYVGDAHVANDRFIAALGEEIRSHTKGQLVSFPHIKTLDELIDFVTMCIHIASPQHTAVNYLQQYYQTFVPNKPSALYTRLPRSLAELQNLTEKDVLSALPIHKPRDWLLMAQVPFLLSSEVSEGNTIFHYATTTSQSSSTPEVIRRAAGVLKDDLEAFARTVSKYSQELDDEQTPYLVLDPSRSAISILI</sequence>
<keyword evidence="5" id="KW-0175">Coiled coil</keyword>
<dbReference type="Gene3D" id="1.20.245.10">
    <property type="entry name" value="Lipoxygenase-1, Domain 5"/>
    <property type="match status" value="1"/>
</dbReference>
<dbReference type="InterPro" id="IPR006073">
    <property type="entry name" value="GTP-bd"/>
</dbReference>
<dbReference type="GO" id="GO:0005525">
    <property type="term" value="F:GTP binding"/>
    <property type="evidence" value="ECO:0007669"/>
    <property type="project" value="InterPro"/>
</dbReference>
<evidence type="ECO:0000313" key="8">
    <source>
        <dbReference type="Proteomes" id="UP001215280"/>
    </source>
</evidence>
<evidence type="ECO:0000259" key="6">
    <source>
        <dbReference type="PROSITE" id="PS51393"/>
    </source>
</evidence>
<dbReference type="GO" id="GO:0034440">
    <property type="term" value="P:lipid oxidation"/>
    <property type="evidence" value="ECO:0007669"/>
    <property type="project" value="InterPro"/>
</dbReference>
<comment type="caution">
    <text evidence="7">The sequence shown here is derived from an EMBL/GenBank/DDBJ whole genome shotgun (WGS) entry which is preliminary data.</text>
</comment>
<proteinExistence type="predicted"/>
<dbReference type="Proteomes" id="UP001215280">
    <property type="component" value="Unassembled WGS sequence"/>
</dbReference>
<evidence type="ECO:0000256" key="3">
    <source>
        <dbReference type="ARBA" id="ARBA00022964"/>
    </source>
</evidence>
<keyword evidence="4" id="KW-0560">Oxidoreductase</keyword>
<dbReference type="Pfam" id="PF00305">
    <property type="entry name" value="Lipoxygenase"/>
    <property type="match status" value="1"/>
</dbReference>
<keyword evidence="3" id="KW-0223">Dioxygenase</keyword>
<dbReference type="SUPFAM" id="SSF48484">
    <property type="entry name" value="Lipoxigenase"/>
    <property type="match status" value="1"/>
</dbReference>
<dbReference type="PANTHER" id="PTHR11771">
    <property type="entry name" value="LIPOXYGENASE"/>
    <property type="match status" value="1"/>
</dbReference>
<dbReference type="PROSITE" id="PS51393">
    <property type="entry name" value="LIPOXYGENASE_3"/>
    <property type="match status" value="1"/>
</dbReference>
<feature type="coiled-coil region" evidence="5">
    <location>
        <begin position="238"/>
        <end position="325"/>
    </location>
</feature>
<accession>A0AAD7K8G4</accession>
<dbReference type="InterPro" id="IPR013819">
    <property type="entry name" value="LipOase_C"/>
</dbReference>
<evidence type="ECO:0000313" key="7">
    <source>
        <dbReference type="EMBL" id="KAJ7780606.1"/>
    </source>
</evidence>
<dbReference type="Gene3D" id="3.40.50.300">
    <property type="entry name" value="P-loop containing nucleotide triphosphate hydrolases"/>
    <property type="match status" value="1"/>
</dbReference>
<reference evidence="7" key="1">
    <citation type="submission" date="2023-03" db="EMBL/GenBank/DDBJ databases">
        <title>Massive genome expansion in bonnet fungi (Mycena s.s.) driven by repeated elements and novel gene families across ecological guilds.</title>
        <authorList>
            <consortium name="Lawrence Berkeley National Laboratory"/>
            <person name="Harder C.B."/>
            <person name="Miyauchi S."/>
            <person name="Viragh M."/>
            <person name="Kuo A."/>
            <person name="Thoen E."/>
            <person name="Andreopoulos B."/>
            <person name="Lu D."/>
            <person name="Skrede I."/>
            <person name="Drula E."/>
            <person name="Henrissat B."/>
            <person name="Morin E."/>
            <person name="Kohler A."/>
            <person name="Barry K."/>
            <person name="LaButti K."/>
            <person name="Morin E."/>
            <person name="Salamov A."/>
            <person name="Lipzen A."/>
            <person name="Mereny Z."/>
            <person name="Hegedus B."/>
            <person name="Baldrian P."/>
            <person name="Stursova M."/>
            <person name="Weitz H."/>
            <person name="Taylor A."/>
            <person name="Grigoriev I.V."/>
            <person name="Nagy L.G."/>
            <person name="Martin F."/>
            <person name="Kauserud H."/>
        </authorList>
    </citation>
    <scope>NUCLEOTIDE SEQUENCE</scope>
    <source>
        <strain evidence="7">CBHHK188m</strain>
    </source>
</reference>
<evidence type="ECO:0000256" key="2">
    <source>
        <dbReference type="ARBA" id="ARBA00022723"/>
    </source>
</evidence>
<dbReference type="CDD" id="cd00882">
    <property type="entry name" value="Ras_like_GTPase"/>
    <property type="match status" value="1"/>
</dbReference>
<evidence type="ECO:0000256" key="4">
    <source>
        <dbReference type="ARBA" id="ARBA00023002"/>
    </source>
</evidence>
<dbReference type="InterPro" id="IPR027417">
    <property type="entry name" value="P-loop_NTPase"/>
</dbReference>
<gene>
    <name evidence="7" type="ORF">DFH07DRAFT_949839</name>
</gene>
<dbReference type="GO" id="GO:0046872">
    <property type="term" value="F:metal ion binding"/>
    <property type="evidence" value="ECO:0007669"/>
    <property type="project" value="UniProtKB-KW"/>
</dbReference>
<keyword evidence="2" id="KW-0479">Metal-binding</keyword>
<protein>
    <recommendedName>
        <fullName evidence="1">Manganese lipoxygenase</fullName>
    </recommendedName>
</protein>
<dbReference type="InterPro" id="IPR036226">
    <property type="entry name" value="LipOase_C_sf"/>
</dbReference>
<dbReference type="AlphaFoldDB" id="A0AAD7K8G4"/>
<keyword evidence="8" id="KW-1185">Reference proteome</keyword>
<dbReference type="EMBL" id="JARJLG010000005">
    <property type="protein sequence ID" value="KAJ7780606.1"/>
    <property type="molecule type" value="Genomic_DNA"/>
</dbReference>
<dbReference type="GO" id="GO:0016702">
    <property type="term" value="F:oxidoreductase activity, acting on single donors with incorporation of molecular oxygen, incorporation of two atoms of oxygen"/>
    <property type="evidence" value="ECO:0007669"/>
    <property type="project" value="InterPro"/>
</dbReference>
<dbReference type="Gene3D" id="3.10.450.60">
    <property type="match status" value="1"/>
</dbReference>
<organism evidence="7 8">
    <name type="scientific">Mycena maculata</name>
    <dbReference type="NCBI Taxonomy" id="230809"/>
    <lineage>
        <taxon>Eukaryota</taxon>
        <taxon>Fungi</taxon>
        <taxon>Dikarya</taxon>
        <taxon>Basidiomycota</taxon>
        <taxon>Agaricomycotina</taxon>
        <taxon>Agaricomycetes</taxon>
        <taxon>Agaricomycetidae</taxon>
        <taxon>Agaricales</taxon>
        <taxon>Marasmiineae</taxon>
        <taxon>Mycenaceae</taxon>
        <taxon>Mycena</taxon>
    </lineage>
</organism>
<dbReference type="Pfam" id="PF01926">
    <property type="entry name" value="MMR_HSR1"/>
    <property type="match status" value="1"/>
</dbReference>